<keyword evidence="1" id="KW-1133">Transmembrane helix</keyword>
<accession>A0A7J9DKM5</accession>
<name>A0A7J9DKM5_9ROSI</name>
<keyword evidence="3" id="KW-1185">Reference proteome</keyword>
<feature type="transmembrane region" description="Helical" evidence="1">
    <location>
        <begin position="36"/>
        <end position="61"/>
    </location>
</feature>
<protein>
    <submittedName>
        <fullName evidence="2">Uncharacterized protein</fullName>
    </submittedName>
</protein>
<organism evidence="2 3">
    <name type="scientific">Gossypium trilobum</name>
    <dbReference type="NCBI Taxonomy" id="34281"/>
    <lineage>
        <taxon>Eukaryota</taxon>
        <taxon>Viridiplantae</taxon>
        <taxon>Streptophyta</taxon>
        <taxon>Embryophyta</taxon>
        <taxon>Tracheophyta</taxon>
        <taxon>Spermatophyta</taxon>
        <taxon>Magnoliopsida</taxon>
        <taxon>eudicotyledons</taxon>
        <taxon>Gunneridae</taxon>
        <taxon>Pentapetalae</taxon>
        <taxon>rosids</taxon>
        <taxon>malvids</taxon>
        <taxon>Malvales</taxon>
        <taxon>Malvaceae</taxon>
        <taxon>Malvoideae</taxon>
        <taxon>Gossypium</taxon>
    </lineage>
</organism>
<keyword evidence="1" id="KW-0812">Transmembrane</keyword>
<dbReference type="EMBL" id="JABEZW010000003">
    <property type="protein sequence ID" value="MBA0761273.1"/>
    <property type="molecule type" value="Genomic_DNA"/>
</dbReference>
<dbReference type="AlphaFoldDB" id="A0A7J9DKM5"/>
<gene>
    <name evidence="2" type="ORF">Gotri_023944</name>
</gene>
<evidence type="ECO:0000313" key="3">
    <source>
        <dbReference type="Proteomes" id="UP000593568"/>
    </source>
</evidence>
<dbReference type="Proteomes" id="UP000593568">
    <property type="component" value="Unassembled WGS sequence"/>
</dbReference>
<reference evidence="2 3" key="1">
    <citation type="journal article" date="2019" name="Genome Biol. Evol.">
        <title>Insights into the evolution of the New World diploid cottons (Gossypium, subgenus Houzingenia) based on genome sequencing.</title>
        <authorList>
            <person name="Grover C.E."/>
            <person name="Arick M.A. 2nd"/>
            <person name="Thrash A."/>
            <person name="Conover J.L."/>
            <person name="Sanders W.S."/>
            <person name="Peterson D.G."/>
            <person name="Frelichowski J.E."/>
            <person name="Scheffler J.A."/>
            <person name="Scheffler B.E."/>
            <person name="Wendel J.F."/>
        </authorList>
    </citation>
    <scope>NUCLEOTIDE SEQUENCE [LARGE SCALE GENOMIC DNA]</scope>
    <source>
        <strain evidence="2">8</strain>
        <tissue evidence="2">Leaf</tissue>
    </source>
</reference>
<comment type="caution">
    <text evidence="2">The sequence shown here is derived from an EMBL/GenBank/DDBJ whole genome shotgun (WGS) entry which is preliminary data.</text>
</comment>
<keyword evidence="1" id="KW-0472">Membrane</keyword>
<proteinExistence type="predicted"/>
<evidence type="ECO:0000256" key="1">
    <source>
        <dbReference type="SAM" id="Phobius"/>
    </source>
</evidence>
<sequence length="70" mass="7764">MCLLSDKYKLIERFPMSMVEVGICGKVSEELKEIGMVMSFCAIIFTVIQAITSFVICPLSLSSFSTSEKC</sequence>
<evidence type="ECO:0000313" key="2">
    <source>
        <dbReference type="EMBL" id="MBA0761273.1"/>
    </source>
</evidence>